<dbReference type="RefSeq" id="WP_380031602.1">
    <property type="nucleotide sequence ID" value="NZ_JBHSHB010000007.1"/>
</dbReference>
<name>A0ABV9L724_9FLAO</name>
<dbReference type="InterPro" id="IPR050194">
    <property type="entry name" value="Glycosyltransferase_grp1"/>
</dbReference>
<organism evidence="2 3">
    <name type="scientific">Dokdonia genika</name>
    <dbReference type="NCBI Taxonomy" id="308113"/>
    <lineage>
        <taxon>Bacteria</taxon>
        <taxon>Pseudomonadati</taxon>
        <taxon>Bacteroidota</taxon>
        <taxon>Flavobacteriia</taxon>
        <taxon>Flavobacteriales</taxon>
        <taxon>Flavobacteriaceae</taxon>
        <taxon>Dokdonia</taxon>
    </lineage>
</organism>
<proteinExistence type="predicted"/>
<dbReference type="PANTHER" id="PTHR45947:SF3">
    <property type="entry name" value="SULFOQUINOVOSYL TRANSFERASE SQD2"/>
    <property type="match status" value="1"/>
</dbReference>
<evidence type="ECO:0000313" key="2">
    <source>
        <dbReference type="EMBL" id="MFC4689182.1"/>
    </source>
</evidence>
<sequence length="408" mass="45766">MNNLTGKHITLISLNFYPEDTAIGLYSTQMAEYLEQQGAHISVITAFPYYPQWEIAPAYQDKGSYLHEKKGSIDIYRYKQFTPKSPTFLKRVVHITDFTLGSRFNFKQIKECDIVISVIPFTSSAWLGNTLSRKRNAKHWIHIQDFEFDAAFQSGLATTTSESKSVAYKGLMRLERSILDKADCVSTISQTMLAKLKEKTNTTTYYLPNWIDATESDPSQVVQHPYFSQDKFSILYAGNVGDKQDWSFFKKIVAALDFTKFEVTVVGAGAKMELLKEQLKGSSVQFYDPVALEGLASLLATADVHILFQKAEVVDTVMPSKILGMMASARPSIITGHPDAEPAKIIEASQGGYYKSTTDAQEIVAILDSLRTNSDKATLMGSNARKFIVEKYARKAILKDFTDALRRL</sequence>
<dbReference type="Pfam" id="PF13579">
    <property type="entry name" value="Glyco_trans_4_4"/>
    <property type="match status" value="1"/>
</dbReference>
<protein>
    <submittedName>
        <fullName evidence="2">WcaI family glycosyltransferase</fullName>
    </submittedName>
</protein>
<dbReference type="CDD" id="cd03794">
    <property type="entry name" value="GT4_WbuB-like"/>
    <property type="match status" value="1"/>
</dbReference>
<reference evidence="3" key="1">
    <citation type="journal article" date="2019" name="Int. J. Syst. Evol. Microbiol.">
        <title>The Global Catalogue of Microorganisms (GCM) 10K type strain sequencing project: providing services to taxonomists for standard genome sequencing and annotation.</title>
        <authorList>
            <consortium name="The Broad Institute Genomics Platform"/>
            <consortium name="The Broad Institute Genome Sequencing Center for Infectious Disease"/>
            <person name="Wu L."/>
            <person name="Ma J."/>
        </authorList>
    </citation>
    <scope>NUCLEOTIDE SEQUENCE [LARGE SCALE GENOMIC DNA]</scope>
    <source>
        <strain evidence="3">CGMCC 4.7427</strain>
    </source>
</reference>
<dbReference type="InterPro" id="IPR028098">
    <property type="entry name" value="Glyco_trans_4-like_N"/>
</dbReference>
<feature type="domain" description="Glycosyltransferase subfamily 4-like N-terminal" evidence="1">
    <location>
        <begin position="23"/>
        <end position="198"/>
    </location>
</feature>
<gene>
    <name evidence="2" type="ORF">ACFO5T_01945</name>
</gene>
<dbReference type="Pfam" id="PF13692">
    <property type="entry name" value="Glyco_trans_1_4"/>
    <property type="match status" value="1"/>
</dbReference>
<dbReference type="Proteomes" id="UP001595878">
    <property type="component" value="Unassembled WGS sequence"/>
</dbReference>
<dbReference type="PANTHER" id="PTHR45947">
    <property type="entry name" value="SULFOQUINOVOSYL TRANSFERASE SQD2"/>
    <property type="match status" value="1"/>
</dbReference>
<comment type="caution">
    <text evidence="2">The sequence shown here is derived from an EMBL/GenBank/DDBJ whole genome shotgun (WGS) entry which is preliminary data.</text>
</comment>
<dbReference type="NCBIfam" id="NF007640">
    <property type="entry name" value="PRK10307.1"/>
    <property type="match status" value="1"/>
</dbReference>
<dbReference type="EMBL" id="JBHSHB010000007">
    <property type="protein sequence ID" value="MFC4689182.1"/>
    <property type="molecule type" value="Genomic_DNA"/>
</dbReference>
<evidence type="ECO:0000313" key="3">
    <source>
        <dbReference type="Proteomes" id="UP001595878"/>
    </source>
</evidence>
<dbReference type="SUPFAM" id="SSF53756">
    <property type="entry name" value="UDP-Glycosyltransferase/glycogen phosphorylase"/>
    <property type="match status" value="1"/>
</dbReference>
<dbReference type="Gene3D" id="3.40.50.2000">
    <property type="entry name" value="Glycogen Phosphorylase B"/>
    <property type="match status" value="2"/>
</dbReference>
<accession>A0ABV9L724</accession>
<keyword evidence="3" id="KW-1185">Reference proteome</keyword>
<evidence type="ECO:0000259" key="1">
    <source>
        <dbReference type="Pfam" id="PF13579"/>
    </source>
</evidence>